<reference evidence="1" key="2">
    <citation type="journal article" date="2024" name="Plant">
        <title>Genomic evolution and insights into agronomic trait innovations of Sesamum species.</title>
        <authorList>
            <person name="Miao H."/>
            <person name="Wang L."/>
            <person name="Qu L."/>
            <person name="Liu H."/>
            <person name="Sun Y."/>
            <person name="Le M."/>
            <person name="Wang Q."/>
            <person name="Wei S."/>
            <person name="Zheng Y."/>
            <person name="Lin W."/>
            <person name="Duan Y."/>
            <person name="Cao H."/>
            <person name="Xiong S."/>
            <person name="Wang X."/>
            <person name="Wei L."/>
            <person name="Li C."/>
            <person name="Ma Q."/>
            <person name="Ju M."/>
            <person name="Zhao R."/>
            <person name="Li G."/>
            <person name="Mu C."/>
            <person name="Tian Q."/>
            <person name="Mei H."/>
            <person name="Zhang T."/>
            <person name="Gao T."/>
            <person name="Zhang H."/>
        </authorList>
    </citation>
    <scope>NUCLEOTIDE SEQUENCE</scope>
    <source>
        <strain evidence="1">KEN1</strain>
    </source>
</reference>
<dbReference type="AlphaFoldDB" id="A0AAW2V506"/>
<keyword evidence="1" id="KW-0645">Protease</keyword>
<name>A0AAW2V506_9LAMI</name>
<dbReference type="GO" id="GO:0006508">
    <property type="term" value="P:proteolysis"/>
    <property type="evidence" value="ECO:0007669"/>
    <property type="project" value="UniProtKB-KW"/>
</dbReference>
<dbReference type="Pfam" id="PF04450">
    <property type="entry name" value="BSP"/>
    <property type="match status" value="1"/>
</dbReference>
<organism evidence="1">
    <name type="scientific">Sesamum latifolium</name>
    <dbReference type="NCBI Taxonomy" id="2727402"/>
    <lineage>
        <taxon>Eukaryota</taxon>
        <taxon>Viridiplantae</taxon>
        <taxon>Streptophyta</taxon>
        <taxon>Embryophyta</taxon>
        <taxon>Tracheophyta</taxon>
        <taxon>Spermatophyta</taxon>
        <taxon>Magnoliopsida</taxon>
        <taxon>eudicotyledons</taxon>
        <taxon>Gunneridae</taxon>
        <taxon>Pentapetalae</taxon>
        <taxon>asterids</taxon>
        <taxon>lamiids</taxon>
        <taxon>Lamiales</taxon>
        <taxon>Pedaliaceae</taxon>
        <taxon>Sesamum</taxon>
    </lineage>
</organism>
<evidence type="ECO:0000313" key="1">
    <source>
        <dbReference type="EMBL" id="KAL0422576.1"/>
    </source>
</evidence>
<gene>
    <name evidence="1" type="ORF">Slati_3280500</name>
</gene>
<dbReference type="EMBL" id="JACGWN010000011">
    <property type="protein sequence ID" value="KAL0422576.1"/>
    <property type="molecule type" value="Genomic_DNA"/>
</dbReference>
<reference evidence="1" key="1">
    <citation type="submission" date="2020-06" db="EMBL/GenBank/DDBJ databases">
        <authorList>
            <person name="Li T."/>
            <person name="Hu X."/>
            <person name="Zhang T."/>
            <person name="Song X."/>
            <person name="Zhang H."/>
            <person name="Dai N."/>
            <person name="Sheng W."/>
            <person name="Hou X."/>
            <person name="Wei L."/>
        </authorList>
    </citation>
    <scope>NUCLEOTIDE SEQUENCE</scope>
    <source>
        <strain evidence="1">KEN1</strain>
        <tissue evidence="1">Leaf</tissue>
    </source>
</reference>
<dbReference type="PANTHER" id="PTHR33321">
    <property type="match status" value="1"/>
</dbReference>
<accession>A0AAW2V506</accession>
<protein>
    <submittedName>
        <fullName evidence="1">Basic secretory protease</fullName>
    </submittedName>
</protein>
<comment type="caution">
    <text evidence="1">The sequence shown here is derived from an EMBL/GenBank/DDBJ whole genome shotgun (WGS) entry which is preliminary data.</text>
</comment>
<proteinExistence type="predicted"/>
<keyword evidence="1" id="KW-0378">Hydrolase</keyword>
<dbReference type="InterPro" id="IPR007541">
    <property type="entry name" value="Uncharacterised_BSP"/>
</dbReference>
<sequence length="188" mass="21252">MFSSSHPHYCKGFLQFNIKSPTKPQHPGGRRFNTEIGVPFTLQTMGTINNFIWKLFRQPSDSQRKYVPVLNWSGQGTAPGGLTEGIADYVMIKSTYYDPQGYTKPGQGGRWDEGYGVTARFLEYCDSLRNGFTPELNNKMRKVYKDEYFQELLGKPLRQVWSEYKAKYGNIPAGSAGAGGALSDYVQY</sequence>
<dbReference type="GO" id="GO:0008233">
    <property type="term" value="F:peptidase activity"/>
    <property type="evidence" value="ECO:0007669"/>
    <property type="project" value="UniProtKB-KW"/>
</dbReference>
<dbReference type="PANTHER" id="PTHR33321:SF12">
    <property type="entry name" value="PLANT BASIC SECRETORY PROTEIN (BSP) FAMILY PROTEIN"/>
    <property type="match status" value="1"/>
</dbReference>